<accession>A0A814Q9E4</accession>
<dbReference type="Proteomes" id="UP000663829">
    <property type="component" value="Unassembled WGS sequence"/>
</dbReference>
<comment type="caution">
    <text evidence="1">The sequence shown here is derived from an EMBL/GenBank/DDBJ whole genome shotgun (WGS) entry which is preliminary data.</text>
</comment>
<proteinExistence type="predicted"/>
<evidence type="ECO:0000313" key="1">
    <source>
        <dbReference type="EMBL" id="CAF1116165.1"/>
    </source>
</evidence>
<reference evidence="1" key="1">
    <citation type="submission" date="2021-02" db="EMBL/GenBank/DDBJ databases">
        <authorList>
            <person name="Nowell W R."/>
        </authorList>
    </citation>
    <scope>NUCLEOTIDE SEQUENCE</scope>
</reference>
<keyword evidence="3" id="KW-1185">Reference proteome</keyword>
<dbReference type="OrthoDB" id="7911103at2759"/>
<evidence type="ECO:0000313" key="3">
    <source>
        <dbReference type="Proteomes" id="UP000663829"/>
    </source>
</evidence>
<gene>
    <name evidence="1" type="ORF">GPM918_LOCUS19465</name>
    <name evidence="2" type="ORF">SRO942_LOCUS19462</name>
</gene>
<dbReference type="Proteomes" id="UP000681722">
    <property type="component" value="Unassembled WGS sequence"/>
</dbReference>
<dbReference type="EMBL" id="CAJNOQ010005914">
    <property type="protein sequence ID" value="CAF1116165.1"/>
    <property type="molecule type" value="Genomic_DNA"/>
</dbReference>
<name>A0A814Q9E4_9BILA</name>
<dbReference type="EMBL" id="CAJOBC010005914">
    <property type="protein sequence ID" value="CAF3880035.1"/>
    <property type="molecule type" value="Genomic_DNA"/>
</dbReference>
<evidence type="ECO:0000313" key="2">
    <source>
        <dbReference type="EMBL" id="CAF3880035.1"/>
    </source>
</evidence>
<sequence length="100" mass="10942">MAVSGAERTQHVLTTLQSLLPELQKLVIFSDGVVDGVGGTAKRLVYEDVMVGKTCRNAADFVRLLEDKNTPIILSELLPSEIDEAENELKPTFDNVKLVS</sequence>
<feature type="non-terminal residue" evidence="1">
    <location>
        <position position="1"/>
    </location>
</feature>
<organism evidence="1 3">
    <name type="scientific">Didymodactylos carnosus</name>
    <dbReference type="NCBI Taxonomy" id="1234261"/>
    <lineage>
        <taxon>Eukaryota</taxon>
        <taxon>Metazoa</taxon>
        <taxon>Spiralia</taxon>
        <taxon>Gnathifera</taxon>
        <taxon>Rotifera</taxon>
        <taxon>Eurotatoria</taxon>
        <taxon>Bdelloidea</taxon>
        <taxon>Philodinida</taxon>
        <taxon>Philodinidae</taxon>
        <taxon>Didymodactylos</taxon>
    </lineage>
</organism>
<protein>
    <submittedName>
        <fullName evidence="1">Uncharacterized protein</fullName>
    </submittedName>
</protein>
<dbReference type="AlphaFoldDB" id="A0A814Q9E4"/>